<keyword evidence="3 6" id="KW-0812">Transmembrane</keyword>
<keyword evidence="8" id="KW-1185">Reference proteome</keyword>
<name>A0A1U7M6B9_TISCR</name>
<comment type="subcellular location">
    <subcellularLocation>
        <location evidence="1">Cell membrane</location>
        <topology evidence="1">Multi-pass membrane protein</topology>
    </subcellularLocation>
</comment>
<evidence type="ECO:0000256" key="2">
    <source>
        <dbReference type="ARBA" id="ARBA00022475"/>
    </source>
</evidence>
<organism evidence="7 8">
    <name type="scientific">Tissierella creatinophila DSM 6911</name>
    <dbReference type="NCBI Taxonomy" id="1123403"/>
    <lineage>
        <taxon>Bacteria</taxon>
        <taxon>Bacillati</taxon>
        <taxon>Bacillota</taxon>
        <taxon>Tissierellia</taxon>
        <taxon>Tissierellales</taxon>
        <taxon>Tissierellaceae</taxon>
        <taxon>Tissierella</taxon>
    </lineage>
</organism>
<feature type="transmembrane region" description="Helical" evidence="6">
    <location>
        <begin position="59"/>
        <end position="78"/>
    </location>
</feature>
<accession>A0A1U7M6B9</accession>
<dbReference type="GO" id="GO:0005886">
    <property type="term" value="C:plasma membrane"/>
    <property type="evidence" value="ECO:0007669"/>
    <property type="project" value="UniProtKB-SubCell"/>
</dbReference>
<dbReference type="InterPro" id="IPR005538">
    <property type="entry name" value="LrgA/CidA"/>
</dbReference>
<sequence>MNKLGQFGIILGTLFLAEFLQIRFNLPIPATILGMIILLFLMMTRIVKLKWVEDIGNTLLDNLSILFVPAGVGIVRELELFKGNLISLAIIVLVSTTVVIVVTGYTIEVLESKKKGKNI</sequence>
<evidence type="ECO:0000256" key="3">
    <source>
        <dbReference type="ARBA" id="ARBA00022692"/>
    </source>
</evidence>
<evidence type="ECO:0000313" key="8">
    <source>
        <dbReference type="Proteomes" id="UP000186112"/>
    </source>
</evidence>
<dbReference type="AlphaFoldDB" id="A0A1U7M6B9"/>
<dbReference type="OrthoDB" id="3176438at2"/>
<evidence type="ECO:0000313" key="7">
    <source>
        <dbReference type="EMBL" id="OLS02800.1"/>
    </source>
</evidence>
<evidence type="ECO:0000256" key="4">
    <source>
        <dbReference type="ARBA" id="ARBA00022989"/>
    </source>
</evidence>
<evidence type="ECO:0000256" key="1">
    <source>
        <dbReference type="ARBA" id="ARBA00004651"/>
    </source>
</evidence>
<gene>
    <name evidence="7" type="primary">lrgA</name>
    <name evidence="7" type="ORF">TICRE_12170</name>
</gene>
<reference evidence="7 8" key="1">
    <citation type="submission" date="2016-02" db="EMBL/GenBank/DDBJ databases">
        <title>Genome sequence of Tissierella creatinophila DSM 6911.</title>
        <authorList>
            <person name="Poehlein A."/>
            <person name="Daniel R."/>
        </authorList>
    </citation>
    <scope>NUCLEOTIDE SEQUENCE [LARGE SCALE GENOMIC DNA]</scope>
    <source>
        <strain evidence="7 8">DSM 6911</strain>
    </source>
</reference>
<proteinExistence type="predicted"/>
<feature type="transmembrane region" description="Helical" evidence="6">
    <location>
        <begin position="84"/>
        <end position="107"/>
    </location>
</feature>
<dbReference type="Proteomes" id="UP000186112">
    <property type="component" value="Unassembled WGS sequence"/>
</dbReference>
<dbReference type="PANTHER" id="PTHR33931">
    <property type="entry name" value="HOLIN-LIKE PROTEIN CIDA-RELATED"/>
    <property type="match status" value="1"/>
</dbReference>
<dbReference type="PANTHER" id="PTHR33931:SF2">
    <property type="entry name" value="HOLIN-LIKE PROTEIN CIDA"/>
    <property type="match status" value="1"/>
</dbReference>
<comment type="caution">
    <text evidence="7">The sequence shown here is derived from an EMBL/GenBank/DDBJ whole genome shotgun (WGS) entry which is preliminary data.</text>
</comment>
<protein>
    <submittedName>
        <fullName evidence="7">Antiholin-like protein LrgA</fullName>
    </submittedName>
</protein>
<dbReference type="EMBL" id="LTDM01000017">
    <property type="protein sequence ID" value="OLS02800.1"/>
    <property type="molecule type" value="Genomic_DNA"/>
</dbReference>
<feature type="transmembrane region" description="Helical" evidence="6">
    <location>
        <begin position="27"/>
        <end position="47"/>
    </location>
</feature>
<keyword evidence="4 6" id="KW-1133">Transmembrane helix</keyword>
<keyword evidence="5 6" id="KW-0472">Membrane</keyword>
<dbReference type="Pfam" id="PF03788">
    <property type="entry name" value="LrgA"/>
    <property type="match status" value="1"/>
</dbReference>
<evidence type="ECO:0000256" key="6">
    <source>
        <dbReference type="SAM" id="Phobius"/>
    </source>
</evidence>
<keyword evidence="2" id="KW-1003">Cell membrane</keyword>
<evidence type="ECO:0000256" key="5">
    <source>
        <dbReference type="ARBA" id="ARBA00023136"/>
    </source>
</evidence>
<dbReference type="RefSeq" id="WP_075726139.1">
    <property type="nucleotide sequence ID" value="NZ_LTDM01000017.1"/>
</dbReference>